<dbReference type="InterPro" id="IPR048350">
    <property type="entry name" value="S-Me-THD-like_C"/>
</dbReference>
<evidence type="ECO:0000313" key="2">
    <source>
        <dbReference type="EMBL" id="KAL1879018.1"/>
    </source>
</evidence>
<name>A0ABR3XST5_9EURO</name>
<keyword evidence="3" id="KW-1185">Reference proteome</keyword>
<dbReference type="EMBL" id="JAVDPF010000011">
    <property type="protein sequence ID" value="KAL1879018.1"/>
    <property type="molecule type" value="Genomic_DNA"/>
</dbReference>
<comment type="caution">
    <text evidence="2">The sequence shown here is derived from an EMBL/GenBank/DDBJ whole genome shotgun (WGS) entry which is preliminary data.</text>
</comment>
<accession>A0ABR3XST5</accession>
<dbReference type="Pfam" id="PF20906">
    <property type="entry name" value="S-Me-THD_C"/>
    <property type="match status" value="1"/>
</dbReference>
<evidence type="ECO:0000259" key="1">
    <source>
        <dbReference type="Pfam" id="PF20906"/>
    </source>
</evidence>
<sequence length="159" mass="17642">MGYAAGSANRPLTVKQMREMGILKSHSLAWRLGRAVALAKQKGAVSAVADNIIEVCGEKSAGKLFEGKIVGVGQRLYKGHSYGEVVVEKLRDYERDGISNNASGDDEQEFLPERVRIPFKNENLIVEAEYASGEKKVRNNDILPVLHREFVDSDKINRL</sequence>
<protein>
    <recommendedName>
        <fullName evidence="1">S-Me-THD-like C-terminal domain-containing protein</fullName>
    </recommendedName>
</protein>
<organism evidence="2 3">
    <name type="scientific">Paecilomyces lecythidis</name>
    <dbReference type="NCBI Taxonomy" id="3004212"/>
    <lineage>
        <taxon>Eukaryota</taxon>
        <taxon>Fungi</taxon>
        <taxon>Dikarya</taxon>
        <taxon>Ascomycota</taxon>
        <taxon>Pezizomycotina</taxon>
        <taxon>Eurotiomycetes</taxon>
        <taxon>Eurotiomycetidae</taxon>
        <taxon>Eurotiales</taxon>
        <taxon>Thermoascaceae</taxon>
        <taxon>Paecilomyces</taxon>
    </lineage>
</organism>
<reference evidence="2 3" key="1">
    <citation type="journal article" date="2024" name="IMA Fungus">
        <title>IMA Genome - F19 : A genome assembly and annotation guide to empower mycologists, including annotated draft genome sequences of Ceratocystis pirilliformis, Diaporthe australafricana, Fusarium ophioides, Paecilomyces lecythidis, and Sporothrix stenoceras.</title>
        <authorList>
            <person name="Aylward J."/>
            <person name="Wilson A.M."/>
            <person name="Visagie C.M."/>
            <person name="Spraker J."/>
            <person name="Barnes I."/>
            <person name="Buitendag C."/>
            <person name="Ceriani C."/>
            <person name="Del Mar Angel L."/>
            <person name="du Plessis D."/>
            <person name="Fuchs T."/>
            <person name="Gasser K."/>
            <person name="Kramer D."/>
            <person name="Li W."/>
            <person name="Munsamy K."/>
            <person name="Piso A."/>
            <person name="Price J.L."/>
            <person name="Sonnekus B."/>
            <person name="Thomas C."/>
            <person name="van der Nest A."/>
            <person name="van Dijk A."/>
            <person name="van Heerden A."/>
            <person name="van Vuuren N."/>
            <person name="Yilmaz N."/>
            <person name="Duong T.A."/>
            <person name="van der Merwe N.A."/>
            <person name="Wingfield M.J."/>
            <person name="Wingfield B.D."/>
        </authorList>
    </citation>
    <scope>NUCLEOTIDE SEQUENCE [LARGE SCALE GENOMIC DNA]</scope>
    <source>
        <strain evidence="2 3">CMW 18167</strain>
    </source>
</reference>
<dbReference type="SUPFAM" id="SSF160991">
    <property type="entry name" value="CV3147-like"/>
    <property type="match status" value="1"/>
</dbReference>
<proteinExistence type="predicted"/>
<dbReference type="Proteomes" id="UP001583193">
    <property type="component" value="Unassembled WGS sequence"/>
</dbReference>
<gene>
    <name evidence="2" type="ORF">Plec18167_004314</name>
</gene>
<evidence type="ECO:0000313" key="3">
    <source>
        <dbReference type="Proteomes" id="UP001583193"/>
    </source>
</evidence>
<feature type="domain" description="S-Me-THD-like C-terminal" evidence="1">
    <location>
        <begin position="1"/>
        <end position="128"/>
    </location>
</feature>